<feature type="compositionally biased region" description="Basic and acidic residues" evidence="1">
    <location>
        <begin position="139"/>
        <end position="164"/>
    </location>
</feature>
<evidence type="ECO:0000313" key="4">
    <source>
        <dbReference type="Proteomes" id="UP000245764"/>
    </source>
</evidence>
<accession>A0A2H1H5G9</accession>
<feature type="region of interest" description="Disordered" evidence="1">
    <location>
        <begin position="218"/>
        <end position="251"/>
    </location>
</feature>
<feature type="region of interest" description="Disordered" evidence="1">
    <location>
        <begin position="33"/>
        <end position="58"/>
    </location>
</feature>
<feature type="transmembrane region" description="Helical" evidence="2">
    <location>
        <begin position="6"/>
        <end position="28"/>
    </location>
</feature>
<protein>
    <submittedName>
        <fullName evidence="3">Uncharacterized protein</fullName>
    </submittedName>
</protein>
<gene>
    <name evidence="3" type="ORF">ZT1E4_G11030</name>
</gene>
<keyword evidence="2" id="KW-0472">Membrane</keyword>
<organism evidence="3 4">
    <name type="scientific">Zymoseptoria tritici ST99CH_1E4</name>
    <dbReference type="NCBI Taxonomy" id="1276532"/>
    <lineage>
        <taxon>Eukaryota</taxon>
        <taxon>Fungi</taxon>
        <taxon>Dikarya</taxon>
        <taxon>Ascomycota</taxon>
        <taxon>Pezizomycotina</taxon>
        <taxon>Dothideomycetes</taxon>
        <taxon>Dothideomycetidae</taxon>
        <taxon>Mycosphaerellales</taxon>
        <taxon>Mycosphaerellaceae</taxon>
        <taxon>Zymoseptoria</taxon>
    </lineage>
</organism>
<feature type="region of interest" description="Disordered" evidence="1">
    <location>
        <begin position="102"/>
        <end position="187"/>
    </location>
</feature>
<keyword evidence="2" id="KW-1133">Transmembrane helix</keyword>
<keyword evidence="2" id="KW-0812">Transmembrane</keyword>
<evidence type="ECO:0000313" key="3">
    <source>
        <dbReference type="EMBL" id="SMR61065.1"/>
    </source>
</evidence>
<dbReference type="AlphaFoldDB" id="A0A2H1H5G9"/>
<feature type="compositionally biased region" description="Basic residues" evidence="1">
    <location>
        <begin position="33"/>
        <end position="47"/>
    </location>
</feature>
<dbReference type="Proteomes" id="UP000245764">
    <property type="component" value="Chromosome 12"/>
</dbReference>
<feature type="compositionally biased region" description="Low complexity" evidence="1">
    <location>
        <begin position="165"/>
        <end position="183"/>
    </location>
</feature>
<dbReference type="EMBL" id="LT854264">
    <property type="protein sequence ID" value="SMR61065.1"/>
    <property type="molecule type" value="Genomic_DNA"/>
</dbReference>
<evidence type="ECO:0000256" key="2">
    <source>
        <dbReference type="SAM" id="Phobius"/>
    </source>
</evidence>
<proteinExistence type="predicted"/>
<name>A0A2H1H5G9_ZYMTR</name>
<feature type="compositionally biased region" description="Low complexity" evidence="1">
    <location>
        <begin position="105"/>
        <end position="118"/>
    </location>
</feature>
<feature type="compositionally biased region" description="Basic and acidic residues" evidence="1">
    <location>
        <begin position="225"/>
        <end position="236"/>
    </location>
</feature>
<feature type="compositionally biased region" description="Basic and acidic residues" evidence="1">
    <location>
        <begin position="121"/>
        <end position="131"/>
    </location>
</feature>
<reference evidence="4" key="1">
    <citation type="submission" date="2017-05" db="EMBL/GenBank/DDBJ databases">
        <authorList>
            <person name="Song R."/>
            <person name="Chenine A.L."/>
            <person name="Ruprecht R.M."/>
        </authorList>
    </citation>
    <scope>NUCLEOTIDE SEQUENCE [LARGE SCALE GENOMIC DNA]</scope>
</reference>
<sequence length="251" mass="28368">MSPWVTQNIASVVFILVFVSAVSGYLAARHLHAPKPHPRRARGKSNRKSSASRLPSINAGHKTDRVSYFRFLPSFITGANTRKVAQGKPIKTERLSKSMSPPVWTIIRDPTIPDSPSDSDIDARYDSRYDSEPMSSHADQSESEREGNWSFHKGEVIEIKDDSPPARSSNRPPRSASGNRSPSWPRTKTLGTVMKAINALNQDVALLGQEMDDKQYAETWDGFESQDKEERIDRSRSRSQSLRPRKQRMYK</sequence>
<evidence type="ECO:0000256" key="1">
    <source>
        <dbReference type="SAM" id="MobiDB-lite"/>
    </source>
</evidence>